<sequence length="62" mass="6988">MGEVCACLRSTIAIPDIARYYLKSLVMTRLSNDQLVSVTVNIIAILSYTFPFPIYLLSGYRI</sequence>
<comment type="caution">
    <text evidence="2">The sequence shown here is derived from an EMBL/GenBank/DDBJ whole genome shotgun (WGS) entry which is preliminary data.</text>
</comment>
<dbReference type="Proteomes" id="UP001196413">
    <property type="component" value="Unassembled WGS sequence"/>
</dbReference>
<protein>
    <submittedName>
        <fullName evidence="2">Uncharacterized protein</fullName>
    </submittedName>
</protein>
<keyword evidence="1" id="KW-1133">Transmembrane helix</keyword>
<evidence type="ECO:0000313" key="2">
    <source>
        <dbReference type="EMBL" id="KAJ1361574.1"/>
    </source>
</evidence>
<feature type="transmembrane region" description="Helical" evidence="1">
    <location>
        <begin position="35"/>
        <end position="57"/>
    </location>
</feature>
<proteinExistence type="predicted"/>
<reference evidence="2" key="1">
    <citation type="submission" date="2021-06" db="EMBL/GenBank/DDBJ databases">
        <title>Parelaphostrongylus tenuis whole genome reference sequence.</title>
        <authorList>
            <person name="Garwood T.J."/>
            <person name="Larsen P.A."/>
            <person name="Fountain-Jones N.M."/>
            <person name="Garbe J.R."/>
            <person name="Macchietto M.G."/>
            <person name="Kania S.A."/>
            <person name="Gerhold R.W."/>
            <person name="Richards J.E."/>
            <person name="Wolf T.M."/>
        </authorList>
    </citation>
    <scope>NUCLEOTIDE SEQUENCE</scope>
    <source>
        <strain evidence="2">MNPRO001-30</strain>
        <tissue evidence="2">Meninges</tissue>
    </source>
</reference>
<keyword evidence="1" id="KW-0812">Transmembrane</keyword>
<dbReference type="EMBL" id="JAHQIW010004224">
    <property type="protein sequence ID" value="KAJ1361574.1"/>
    <property type="molecule type" value="Genomic_DNA"/>
</dbReference>
<gene>
    <name evidence="2" type="ORF">KIN20_020854</name>
</gene>
<keyword evidence="3" id="KW-1185">Reference proteome</keyword>
<evidence type="ECO:0000256" key="1">
    <source>
        <dbReference type="SAM" id="Phobius"/>
    </source>
</evidence>
<organism evidence="2 3">
    <name type="scientific">Parelaphostrongylus tenuis</name>
    <name type="common">Meningeal worm</name>
    <dbReference type="NCBI Taxonomy" id="148309"/>
    <lineage>
        <taxon>Eukaryota</taxon>
        <taxon>Metazoa</taxon>
        <taxon>Ecdysozoa</taxon>
        <taxon>Nematoda</taxon>
        <taxon>Chromadorea</taxon>
        <taxon>Rhabditida</taxon>
        <taxon>Rhabditina</taxon>
        <taxon>Rhabditomorpha</taxon>
        <taxon>Strongyloidea</taxon>
        <taxon>Metastrongylidae</taxon>
        <taxon>Parelaphostrongylus</taxon>
    </lineage>
</organism>
<dbReference type="AlphaFoldDB" id="A0AAD5NAA2"/>
<accession>A0AAD5NAA2</accession>
<keyword evidence="1" id="KW-0472">Membrane</keyword>
<name>A0AAD5NAA2_PARTN</name>
<evidence type="ECO:0000313" key="3">
    <source>
        <dbReference type="Proteomes" id="UP001196413"/>
    </source>
</evidence>